<sequence length="226" mass="25992">MIDKLEAQLRPPATELPPYPPKFLMLASGEKMVIRQAKREEVPFLLEVIRPLISVERDFYDLVAARMYAELLGWYRYRVKDEYCIVGAIDGVVAGIVNGRSMNPDQGMSYHTIAIKRGLRVGGHLFAAKMEYHIEIIGHKEVFIVAESPIGFRRWILEFTLEPRPEVWHELGGVPTYVLTEKLWYQHKARLVAGRRPVPEDLLKTSKNLKLPSEYSQLQYQKGGKT</sequence>
<dbReference type="EMBL" id="BLRX01000003">
    <property type="protein sequence ID" value="GFP24607.1"/>
    <property type="molecule type" value="Genomic_DNA"/>
</dbReference>
<accession>A0A6V8PU53</accession>
<evidence type="ECO:0000313" key="4">
    <source>
        <dbReference type="Proteomes" id="UP000576480"/>
    </source>
</evidence>
<dbReference type="RefSeq" id="WP_176229306.1">
    <property type="nucleotide sequence ID" value="NZ_BLSB01000010.1"/>
</dbReference>
<name>A0A6V8PU53_9ACTN</name>
<dbReference type="SUPFAM" id="SSF55729">
    <property type="entry name" value="Acyl-CoA N-acyltransferases (Nat)"/>
    <property type="match status" value="1"/>
</dbReference>
<dbReference type="InterPro" id="IPR016181">
    <property type="entry name" value="Acyl_CoA_acyltransferase"/>
</dbReference>
<proteinExistence type="predicted"/>
<evidence type="ECO:0008006" key="5">
    <source>
        <dbReference type="Google" id="ProtNLM"/>
    </source>
</evidence>
<dbReference type="Proteomes" id="UP000576480">
    <property type="component" value="Unassembled WGS sequence"/>
</dbReference>
<dbReference type="EMBL" id="BLSB01000010">
    <property type="protein sequence ID" value="GFP34546.1"/>
    <property type="molecule type" value="Genomic_DNA"/>
</dbReference>
<dbReference type="Proteomes" id="UP000543224">
    <property type="component" value="Unassembled WGS sequence"/>
</dbReference>
<protein>
    <recommendedName>
        <fullName evidence="5">N-acetyltransferase domain-containing protein</fullName>
    </recommendedName>
</protein>
<evidence type="ECO:0000313" key="1">
    <source>
        <dbReference type="EMBL" id="GFP24607.1"/>
    </source>
</evidence>
<comment type="caution">
    <text evidence="2">The sequence shown here is derived from an EMBL/GenBank/DDBJ whole genome shotgun (WGS) entry which is preliminary data.</text>
</comment>
<dbReference type="AlphaFoldDB" id="A0A6V8PU53"/>
<evidence type="ECO:0000313" key="3">
    <source>
        <dbReference type="Proteomes" id="UP000543224"/>
    </source>
</evidence>
<organism evidence="2 4">
    <name type="scientific">Candidatus Hakubella thermalkaliphila</name>
    <dbReference type="NCBI Taxonomy" id="2754717"/>
    <lineage>
        <taxon>Bacteria</taxon>
        <taxon>Bacillati</taxon>
        <taxon>Actinomycetota</taxon>
        <taxon>Actinomycetota incertae sedis</taxon>
        <taxon>Candidatus Hakubellales</taxon>
        <taxon>Candidatus Hakubellaceae</taxon>
        <taxon>Candidatus Hakubella</taxon>
    </lineage>
</organism>
<evidence type="ECO:0000313" key="2">
    <source>
        <dbReference type="EMBL" id="GFP34546.1"/>
    </source>
</evidence>
<gene>
    <name evidence="1" type="ORF">HKBW3S25_00045</name>
    <name evidence="2" type="ORF">HKBW3S43_00339</name>
</gene>
<reference evidence="3 4" key="1">
    <citation type="journal article" date="2020" name="Front. Microbiol.">
        <title>Single-cell genomics of novel Actinobacteria with the Wood-Ljungdahl pathway discovered in a serpentinizing system.</title>
        <authorList>
            <person name="Merino N."/>
            <person name="Kawai M."/>
            <person name="Boyd E.S."/>
            <person name="Colman D.R."/>
            <person name="McGlynn S.E."/>
            <person name="Nealson K.H."/>
            <person name="Kurokawa K."/>
            <person name="Hongoh Y."/>
        </authorList>
    </citation>
    <scope>NUCLEOTIDE SEQUENCE [LARGE SCALE GENOMIC DNA]</scope>
    <source>
        <strain evidence="1 3">S25</strain>
        <strain evidence="2 4">S43</strain>
    </source>
</reference>